<proteinExistence type="predicted"/>
<dbReference type="RefSeq" id="WP_344745530.1">
    <property type="nucleotide sequence ID" value="NZ_BAAAWW010000067.1"/>
</dbReference>
<name>A0ABV5TQ05_9ACTN</name>
<feature type="compositionally biased region" description="Basic and acidic residues" evidence="1">
    <location>
        <begin position="201"/>
        <end position="214"/>
    </location>
</feature>
<comment type="caution">
    <text evidence="2">The sequence shown here is derived from an EMBL/GenBank/DDBJ whole genome shotgun (WGS) entry which is preliminary data.</text>
</comment>
<evidence type="ECO:0000256" key="1">
    <source>
        <dbReference type="SAM" id="MobiDB-lite"/>
    </source>
</evidence>
<gene>
    <name evidence="2" type="ORF">ACFFRH_34095</name>
</gene>
<dbReference type="NCBIfam" id="NF035938">
    <property type="entry name" value="EboA_domain"/>
    <property type="match status" value="1"/>
</dbReference>
<feature type="region of interest" description="Disordered" evidence="1">
    <location>
        <begin position="183"/>
        <end position="214"/>
    </location>
</feature>
<dbReference type="Proteomes" id="UP001589610">
    <property type="component" value="Unassembled WGS sequence"/>
</dbReference>
<protein>
    <submittedName>
        <fullName evidence="2">EboA domain-containing protein</fullName>
    </submittedName>
</protein>
<dbReference type="InterPro" id="IPR047715">
    <property type="entry name" value="EboA_dom"/>
</dbReference>
<reference evidence="2 3" key="1">
    <citation type="submission" date="2024-09" db="EMBL/GenBank/DDBJ databases">
        <authorList>
            <person name="Sun Q."/>
            <person name="Mori K."/>
        </authorList>
    </citation>
    <scope>NUCLEOTIDE SEQUENCE [LARGE SCALE GENOMIC DNA]</scope>
    <source>
        <strain evidence="2 3">JCM 3028</strain>
    </source>
</reference>
<dbReference type="EMBL" id="JBHMBS010000024">
    <property type="protein sequence ID" value="MFB9680535.1"/>
    <property type="molecule type" value="Genomic_DNA"/>
</dbReference>
<evidence type="ECO:0000313" key="2">
    <source>
        <dbReference type="EMBL" id="MFB9680535.1"/>
    </source>
</evidence>
<organism evidence="2 3">
    <name type="scientific">Streptosporangium vulgare</name>
    <dbReference type="NCBI Taxonomy" id="46190"/>
    <lineage>
        <taxon>Bacteria</taxon>
        <taxon>Bacillati</taxon>
        <taxon>Actinomycetota</taxon>
        <taxon>Actinomycetes</taxon>
        <taxon>Streptosporangiales</taxon>
        <taxon>Streptosporangiaceae</taxon>
        <taxon>Streptosporangium</taxon>
    </lineage>
</organism>
<accession>A0ABV5TQ05</accession>
<keyword evidence="3" id="KW-1185">Reference proteome</keyword>
<evidence type="ECO:0000313" key="3">
    <source>
        <dbReference type="Proteomes" id="UP001589610"/>
    </source>
</evidence>
<sequence>MTPEPSTQGIQADALLAALDQEWLGEAREGVAAKPESVTRHFASAGRRAGRAPLPDAPGWTADEAARAVLLAALPPEAVAGQVADLYRYGDADEKRAVLKALPLLPVGAEAVPLLHDAIRTNDTRLVAAALGPYAGHLDQTMWRQAVLKCVFMGVPLAAVDRLDERADAELAGMLAAFAEERAAAGRHTPDDATALLGRLTSEKPDRPTSEKEA</sequence>